<dbReference type="GO" id="GO:0016020">
    <property type="term" value="C:membrane"/>
    <property type="evidence" value="ECO:0007669"/>
    <property type="project" value="UniProtKB-SubCell"/>
</dbReference>
<sequence>MPSSSESLPKPPPPLSQPIRLLVALSSHCATLHPISAVPTRSKAWYATTAHRWISSVCKLLEFDTGRLPPDISPEDVERAASCQIDEWSEQDKTRMAGILVEASLAMDADEKKKDSKDQAGQLRYTPIARAWCHRSLSLLGLSPVDNLPKAETNLSSTLFAALKAASTSAEDEEKEKVEATRAAHAQGWGGSFGRHLATGAGVIAGGVLIGVTGGLAAPAIAALLAPLGIGGILSAGAAPVVLGTLFGVGGGGLAGRRVRERWRGVEEFGFVEVGNGTKATIEEIEDLKEARRKLEERKGLKQKEEDEKKKEQQDKNYSKEDDDQVTDKMETLEVGEGGEISDEQAQANVEDERAELSEQLLDLSRASGTRSSVSYGTTGTARTSTDSPRPSLDTGKDDKSIAESKKPPSLTATIVVPGMLTVSKTEAITAWRAICSDRVTTVTKPVSAKDDGQVPAAPTEASDQGDKEGDTGSDAVVGETIEIVAKPAVPPIKIGLKDGRDVYLLRYESETMLKTGRALDLWVEGKIKGKITGEIIKRTVLSAYFAAVALPRTVYSMSTTVLDNTWLHAQDRANKAGRILGEVLEKRVQGERPVILIGSSIGCLTVFQALQYLASLPTSGSTPAYVESAILISMPLAPSPEEWAKCRGVVARRLVNVWSDADFVLAGVARLHEVVSRAATLQNGTQPAGLGPVNQPGVQDIDVSKVLRGHMQLQTKMSEIIRIVDLDA</sequence>
<feature type="region of interest" description="Disordered" evidence="6">
    <location>
        <begin position="298"/>
        <end position="407"/>
    </location>
</feature>
<evidence type="ECO:0000256" key="7">
    <source>
        <dbReference type="SAM" id="Phobius"/>
    </source>
</evidence>
<feature type="region of interest" description="Disordered" evidence="6">
    <location>
        <begin position="447"/>
        <end position="474"/>
    </location>
</feature>
<dbReference type="Pfam" id="PF05277">
    <property type="entry name" value="DUF726"/>
    <property type="match status" value="2"/>
</dbReference>
<dbReference type="PANTHER" id="PTHR17920:SF23">
    <property type="entry name" value="DUF726-DOMAIN-CONTAINING PROTEIN"/>
    <property type="match status" value="1"/>
</dbReference>
<gene>
    <name evidence="8" type="ORF">BCR39DRAFT_511389</name>
</gene>
<evidence type="ECO:0000256" key="1">
    <source>
        <dbReference type="ARBA" id="ARBA00004141"/>
    </source>
</evidence>
<comment type="similarity">
    <text evidence="2">Belongs to the TMCO4 family.</text>
</comment>
<evidence type="ECO:0000256" key="2">
    <source>
        <dbReference type="ARBA" id="ARBA00009824"/>
    </source>
</evidence>
<keyword evidence="4 7" id="KW-1133">Transmembrane helix</keyword>
<feature type="transmembrane region" description="Helical" evidence="7">
    <location>
        <begin position="232"/>
        <end position="255"/>
    </location>
</feature>
<dbReference type="InterPro" id="IPR007941">
    <property type="entry name" value="DUF726"/>
</dbReference>
<comment type="caution">
    <text evidence="8">The sequence shown here is derived from an EMBL/GenBank/DDBJ whole genome shotgun (WGS) entry which is preliminary data.</text>
</comment>
<feature type="compositionally biased region" description="Basic and acidic residues" evidence="6">
    <location>
        <begin position="395"/>
        <end position="407"/>
    </location>
</feature>
<proteinExistence type="inferred from homology"/>
<comment type="subcellular location">
    <subcellularLocation>
        <location evidence="1">Membrane</location>
        <topology evidence="1">Multi-pass membrane protein</topology>
    </subcellularLocation>
</comment>
<reference evidence="8 9" key="1">
    <citation type="submission" date="2016-07" db="EMBL/GenBank/DDBJ databases">
        <title>Pervasive Adenine N6-methylation of Active Genes in Fungi.</title>
        <authorList>
            <consortium name="DOE Joint Genome Institute"/>
            <person name="Mondo S.J."/>
            <person name="Dannebaum R.O."/>
            <person name="Kuo R.C."/>
            <person name="Labutti K."/>
            <person name="Haridas S."/>
            <person name="Kuo A."/>
            <person name="Salamov A."/>
            <person name="Ahrendt S.R."/>
            <person name="Lipzen A."/>
            <person name="Sullivan W."/>
            <person name="Andreopoulos W.B."/>
            <person name="Clum A."/>
            <person name="Lindquist E."/>
            <person name="Daum C."/>
            <person name="Ramamoorthy G.K."/>
            <person name="Gryganskyi A."/>
            <person name="Culley D."/>
            <person name="Magnuson J.K."/>
            <person name="James T.Y."/>
            <person name="O'Malley M.A."/>
            <person name="Stajich J.E."/>
            <person name="Spatafora J.W."/>
            <person name="Visel A."/>
            <person name="Grigoriev I.V."/>
        </authorList>
    </citation>
    <scope>NUCLEOTIDE SEQUENCE [LARGE SCALE GENOMIC DNA]</scope>
    <source>
        <strain evidence="8 9">68-887.2</strain>
    </source>
</reference>
<keyword evidence="5 7" id="KW-0472">Membrane</keyword>
<keyword evidence="9" id="KW-1185">Reference proteome</keyword>
<organism evidence="8 9">
    <name type="scientific">Naematelia encephala</name>
    <dbReference type="NCBI Taxonomy" id="71784"/>
    <lineage>
        <taxon>Eukaryota</taxon>
        <taxon>Fungi</taxon>
        <taxon>Dikarya</taxon>
        <taxon>Basidiomycota</taxon>
        <taxon>Agaricomycotina</taxon>
        <taxon>Tremellomycetes</taxon>
        <taxon>Tremellales</taxon>
        <taxon>Naemateliaceae</taxon>
        <taxon>Naematelia</taxon>
    </lineage>
</organism>
<dbReference type="FunCoup" id="A0A1Y2BND1">
    <property type="interactions" value="9"/>
</dbReference>
<dbReference type="InParanoid" id="A0A1Y2BND1"/>
<dbReference type="PANTHER" id="PTHR17920">
    <property type="entry name" value="TRANSMEMBRANE AND COILED-COIL DOMAIN-CONTAINING PROTEIN 4 TMCO4"/>
    <property type="match status" value="1"/>
</dbReference>
<evidence type="ECO:0000256" key="6">
    <source>
        <dbReference type="SAM" id="MobiDB-lite"/>
    </source>
</evidence>
<dbReference type="Proteomes" id="UP000193986">
    <property type="component" value="Unassembled WGS sequence"/>
</dbReference>
<feature type="compositionally biased region" description="Basic and acidic residues" evidence="6">
    <location>
        <begin position="298"/>
        <end position="332"/>
    </location>
</feature>
<protein>
    <recommendedName>
        <fullName evidence="10">DUF726-domain-containing protein</fullName>
    </recommendedName>
</protein>
<evidence type="ECO:0000256" key="5">
    <source>
        <dbReference type="ARBA" id="ARBA00023136"/>
    </source>
</evidence>
<name>A0A1Y2BND1_9TREE</name>
<dbReference type="SUPFAM" id="SSF53474">
    <property type="entry name" value="alpha/beta-Hydrolases"/>
    <property type="match status" value="1"/>
</dbReference>
<evidence type="ECO:0000313" key="8">
    <source>
        <dbReference type="EMBL" id="ORY35665.1"/>
    </source>
</evidence>
<dbReference type="EMBL" id="MCFC01000001">
    <property type="protein sequence ID" value="ORY35665.1"/>
    <property type="molecule type" value="Genomic_DNA"/>
</dbReference>
<dbReference type="OrthoDB" id="277931at2759"/>
<accession>A0A1Y2BND1</accession>
<feature type="transmembrane region" description="Helical" evidence="7">
    <location>
        <begin position="203"/>
        <end position="226"/>
    </location>
</feature>
<dbReference type="AlphaFoldDB" id="A0A1Y2BND1"/>
<dbReference type="InterPro" id="IPR029058">
    <property type="entry name" value="AB_hydrolase_fold"/>
</dbReference>
<evidence type="ECO:0008006" key="10">
    <source>
        <dbReference type="Google" id="ProtNLM"/>
    </source>
</evidence>
<evidence type="ECO:0000256" key="4">
    <source>
        <dbReference type="ARBA" id="ARBA00022989"/>
    </source>
</evidence>
<keyword evidence="3 7" id="KW-0812">Transmembrane</keyword>
<evidence type="ECO:0000256" key="3">
    <source>
        <dbReference type="ARBA" id="ARBA00022692"/>
    </source>
</evidence>
<feature type="compositionally biased region" description="Polar residues" evidence="6">
    <location>
        <begin position="367"/>
        <end position="389"/>
    </location>
</feature>
<evidence type="ECO:0000313" key="9">
    <source>
        <dbReference type="Proteomes" id="UP000193986"/>
    </source>
</evidence>